<dbReference type="AlphaFoldDB" id="A0A5M9QU38"/>
<dbReference type="PANTHER" id="PTHR34654:SF1">
    <property type="entry name" value="RNA-BINDING PROTEIN KHPA"/>
    <property type="match status" value="1"/>
</dbReference>
<dbReference type="CDD" id="cd22533">
    <property type="entry name" value="KH-II_YlqC-like"/>
    <property type="match status" value="1"/>
</dbReference>
<keyword evidence="3" id="KW-0143">Chaperone</keyword>
<dbReference type="Gene3D" id="3.30.300.20">
    <property type="match status" value="1"/>
</dbReference>
<evidence type="ECO:0000313" key="5">
    <source>
        <dbReference type="Proteomes" id="UP000323707"/>
    </source>
</evidence>
<evidence type="ECO:0000256" key="1">
    <source>
        <dbReference type="ARBA" id="ARBA00022490"/>
    </source>
</evidence>
<keyword evidence="2 3" id="KW-0694">RNA-binding</keyword>
<comment type="subcellular location">
    <subcellularLocation>
        <location evidence="3">Cytoplasm</location>
    </subcellularLocation>
</comment>
<comment type="subunit">
    <text evidence="3">Forms a complex with KhpB.</text>
</comment>
<dbReference type="RefSeq" id="WP_023929085.1">
    <property type="nucleotide sequence ID" value="NZ_JAERIX010000005.1"/>
</dbReference>
<dbReference type="GO" id="GO:0005737">
    <property type="term" value="C:cytoplasm"/>
    <property type="evidence" value="ECO:0007669"/>
    <property type="project" value="UniProtKB-SubCell"/>
</dbReference>
<dbReference type="InterPro" id="IPR015946">
    <property type="entry name" value="KH_dom-like_a/b"/>
</dbReference>
<organism evidence="4 5">
    <name type="scientific">Helicobacter canis</name>
    <dbReference type="NCBI Taxonomy" id="29419"/>
    <lineage>
        <taxon>Bacteria</taxon>
        <taxon>Pseudomonadati</taxon>
        <taxon>Campylobacterota</taxon>
        <taxon>Epsilonproteobacteria</taxon>
        <taxon>Campylobacterales</taxon>
        <taxon>Helicobacteraceae</taxon>
        <taxon>Helicobacter</taxon>
    </lineage>
</organism>
<keyword evidence="1 3" id="KW-0963">Cytoplasm</keyword>
<keyword evidence="3" id="KW-0133">Cell shape</keyword>
<protein>
    <recommendedName>
        <fullName evidence="3">RNA-binding protein KhpA</fullName>
    </recommendedName>
    <alternativeName>
        <fullName evidence="3">KH-domain protein A</fullName>
    </alternativeName>
</protein>
<gene>
    <name evidence="3" type="primary">khpA</name>
    <name evidence="4" type="ORF">F4V45_00965</name>
</gene>
<accession>A0A5M9QU38</accession>
<name>A0A5M9QU38_9HELI</name>
<dbReference type="SUPFAM" id="SSF54814">
    <property type="entry name" value="Prokaryotic type KH domain (KH-domain type II)"/>
    <property type="match status" value="1"/>
</dbReference>
<dbReference type="GO" id="GO:0071555">
    <property type="term" value="P:cell wall organization"/>
    <property type="evidence" value="ECO:0007669"/>
    <property type="project" value="UniProtKB-KW"/>
</dbReference>
<evidence type="ECO:0000256" key="2">
    <source>
        <dbReference type="ARBA" id="ARBA00022884"/>
    </source>
</evidence>
<evidence type="ECO:0000313" key="4">
    <source>
        <dbReference type="EMBL" id="KAA8711577.1"/>
    </source>
</evidence>
<dbReference type="PANTHER" id="PTHR34654">
    <property type="entry name" value="UPF0109 PROTEIN SCO5592"/>
    <property type="match status" value="1"/>
</dbReference>
<dbReference type="Proteomes" id="UP000323707">
    <property type="component" value="Unassembled WGS sequence"/>
</dbReference>
<dbReference type="Pfam" id="PF13083">
    <property type="entry name" value="KH_KhpA-B"/>
    <property type="match status" value="1"/>
</dbReference>
<dbReference type="GO" id="GO:0008360">
    <property type="term" value="P:regulation of cell shape"/>
    <property type="evidence" value="ECO:0007669"/>
    <property type="project" value="UniProtKB-KW"/>
</dbReference>
<dbReference type="EMBL" id="VXKE01000001">
    <property type="protein sequence ID" value="KAA8711577.1"/>
    <property type="molecule type" value="Genomic_DNA"/>
</dbReference>
<dbReference type="GO" id="GO:0009252">
    <property type="term" value="P:peptidoglycan biosynthetic process"/>
    <property type="evidence" value="ECO:0007669"/>
    <property type="project" value="UniProtKB-UniRule"/>
</dbReference>
<comment type="function">
    <text evidence="3">A probable RNA chaperone. Forms a complex with KhpB which binds to cellular RNA and controls its expression. Plays a role in peptidoglycan (PG) homeostasis and cell length regulation.</text>
</comment>
<keyword evidence="3" id="KW-0961">Cell wall biogenesis/degradation</keyword>
<sequence length="80" mass="8965">MVEKFLETYVKKIVAFPEQVSIQSKQEDGVRLLDVFVALDDMGRVIGKDGRMIVSLKTFVSGCKAKDGMTYKITVHPCQP</sequence>
<comment type="similarity">
    <text evidence="3">Belongs to the KhpA RNA-binding protein family.</text>
</comment>
<dbReference type="HAMAP" id="MF_00088">
    <property type="entry name" value="KhpA"/>
    <property type="match status" value="1"/>
</dbReference>
<comment type="caution">
    <text evidence="4">The sequence shown here is derived from an EMBL/GenBank/DDBJ whole genome shotgun (WGS) entry which is preliminary data.</text>
</comment>
<proteinExistence type="inferred from homology"/>
<dbReference type="GO" id="GO:0003723">
    <property type="term" value="F:RNA binding"/>
    <property type="evidence" value="ECO:0007669"/>
    <property type="project" value="UniProtKB-UniRule"/>
</dbReference>
<evidence type="ECO:0000256" key="3">
    <source>
        <dbReference type="HAMAP-Rule" id="MF_00088"/>
    </source>
</evidence>
<reference evidence="4 5" key="1">
    <citation type="submission" date="2019-09" db="EMBL/GenBank/DDBJ databases">
        <title>Draft genome sequence of various Type strains from the CCUG.</title>
        <authorList>
            <person name="Pineiro-Iglesias B."/>
            <person name="Tunovic T."/>
            <person name="Unosson C."/>
            <person name="Inganas E."/>
            <person name="Ohlen M."/>
            <person name="Cardew S."/>
            <person name="Jensie-Markopoulos S."/>
            <person name="Salva-Serra F."/>
            <person name="Jaen-Luchoro D."/>
            <person name="Karlsson R."/>
            <person name="Svensson-Stadler L."/>
            <person name="Chun J."/>
            <person name="Moore E."/>
        </authorList>
    </citation>
    <scope>NUCLEOTIDE SEQUENCE [LARGE SCALE GENOMIC DNA]</scope>
    <source>
        <strain evidence="4 5">CCUG 32756T</strain>
    </source>
</reference>
<dbReference type="InterPro" id="IPR020627">
    <property type="entry name" value="KhpA"/>
</dbReference>
<dbReference type="InterPro" id="IPR009019">
    <property type="entry name" value="KH_sf_prok-type"/>
</dbReference>